<dbReference type="EMBL" id="PXYH01000038">
    <property type="protein sequence ID" value="PSJ36443.1"/>
    <property type="molecule type" value="Genomic_DNA"/>
</dbReference>
<dbReference type="OrthoDB" id="9813456at2"/>
<feature type="domain" description="DUF4347" evidence="1">
    <location>
        <begin position="79"/>
        <end position="233"/>
    </location>
</feature>
<evidence type="ECO:0000313" key="3">
    <source>
        <dbReference type="Proteomes" id="UP000242181"/>
    </source>
</evidence>
<accession>A0A2P7QEP2</accession>
<dbReference type="Proteomes" id="UP000242181">
    <property type="component" value="Unassembled WGS sequence"/>
</dbReference>
<dbReference type="RefSeq" id="WP_146137355.1">
    <property type="nucleotide sequence ID" value="NZ_PXYH01000038.1"/>
</dbReference>
<name>A0A2P7QEP2_9GAMM</name>
<evidence type="ECO:0000313" key="2">
    <source>
        <dbReference type="EMBL" id="PSJ36443.1"/>
    </source>
</evidence>
<dbReference type="InterPro" id="IPR010221">
    <property type="entry name" value="VCBS_dom"/>
</dbReference>
<dbReference type="NCBIfam" id="NF012209">
    <property type="entry name" value="LEPR-8K"/>
    <property type="match status" value="1"/>
</dbReference>
<feature type="non-terminal residue" evidence="2">
    <location>
        <position position="1839"/>
    </location>
</feature>
<evidence type="ECO:0000259" key="1">
    <source>
        <dbReference type="Pfam" id="PF14252"/>
    </source>
</evidence>
<sequence>MKKHMSPQQHQALFRRKPLITALEPRILLDGAAVATAVEMTTDVAFQESAAHNAPAEEAVHFDAPAPVQAEPAGQRRELAFVDASVEGYQSLVDGLGDGIEVILLDGNGNGLEQMVAALQGQSGLDAIHVFSHGSVGELTLGSFTLNNSNLAAQEELLSALGESLTESGDLMLYGCYVGANSEGRDFIDAIAGLTGADVAASEDLTGAAGLGGDWTLEVESGVIEAASLAIADYEALLGGSDTNDAPIFGAETSNTQVSVFSYPNLNGTDANPGSGNENANLASIIQWVINQGGDYTLDTSIQNFTDADFAKKLYSSGFFFMTDMESRDPANQDFLPDSAQTTLRNWVDEGGVIMMTGTGGPKDTTFLNNIFGWDLTTQSGSSWSLNTANAAGTPFEGGPASLSNLSATDAIGRGTVEGFTAIYGTDANATVAVIRYGGGTVIFLGYDYYNAGIAGTGFTDTATQYGQDVSNGSQNTNNWVREIIPRALQYSANLSSNKDLFATGDSLTTEGGIIVSDADPADSVMVSVSGVSVTHLGADEAPLATTFTPDQLAAIQAMLSLGEQPVISSGSTTGEVNWTFDSGGEHFGFVGAGETLVLTYQLVADDGKGGVTSRDLVLTVKGINDAPTLSVENAAPMLEVAGDSSTQALESSGVISFNDADIADTVSITHAANNDMVWSGGTLDAGLASALAGGFSIPATTHGASGGVNWSYNLPAVDLDFLAAGETITFSYTVTATDSQGATAEQVVSFTIEGSNDAPVFAPLDPNTQVSVFSYPNLNGTDANPGSGNENANLASIIQWVINQGGDYTLDTSIQNFTDADFADKLNASGFFFMTDMESGNSGSQDFLPDSAQTTLRNWVNDGGVIMMTGTGGPKDTTFLNNIFGWDLTTQGGSSWSLNTANAVGTPFEGGPASLSNLSATDAIGRGTVEGFTAIYGTDDNATVAVIRYGGGTVIFLGYDYYNAGIAGTGFTDTATQYGQDVSNGSQNTNDWVREIIPRALQYSASLASNTELFAGGDTLITEGNVVVSDADQADTVSVSVGGVSVAHLGADEAPLATTFTPDQLAALQAMLSLGEQPVITSGSTTGELDWIFNSGDEHFEFVGAGETLVLTYQLVADDGKGGVTSRDLVLTVKGINDAPTLSVENAAPMLEVAGDSSTQALESSGVISFNDADIADTVSITHAANNDMVWSGGTLDAGLASALAGGFSIPATTHGASGGVNWSYNLPAVDLDFLAAGETITFSYTVTATDSQGATAEQVVSFTIEGSNDAPVFAPLDPNTQVSVFSYPNLNGTDANPGSGNENANLASIIQWVINQGGDYTLDTSIQNFTDADFADKLNASGFFFMTDMESGNPGSQDFLPDSAQTTLRNWVNDGGVIMMTGTGGPKDTTFLNNIFGWDLTTQSGSSWSLNTANAVGTPFEGGPASLSNLSATDAIGRGTVEGFTAIYGTDDNATVAVIRYGGGTVIFLGYDYYNAGIAGTGFTDTATQYGQDVSNGSQNTNDWVREIIPRALQYSASLASNTELFAGGDTLITEGNVVVSDADQADTVSVSVGGVSVAHLGADEAPLATTFTPDQLAALQAMLSLGEQPVITSGSTTGELDWIFNSGDEHFEFVGVGETLVLTYQLVADDGNGGVTSRDLVLTVKGINDAPTLSVEASAPILEVAGDSSAQDLRGTGLVSFGDLDDNDTVSLSVVGNNDMVWSGGSLSPELAAQLLGGFSIPATVNAAAPGGTSWSYAVDNVDLDFLAAGETITFSYTVTATDSQGATASEVVSFTLIGSNDAPTLSVVDAAPILEVAGDSSAQDLRGTGLVSFGDLDDNDTVSLSVVGNNDMVWS</sequence>
<protein>
    <recommendedName>
        <fullName evidence="1">DUF4347 domain-containing protein</fullName>
    </recommendedName>
</protein>
<dbReference type="SUPFAM" id="SSF52317">
    <property type="entry name" value="Class I glutamine amidotransferase-like"/>
    <property type="match status" value="1"/>
</dbReference>
<organism evidence="2 3">
    <name type="scientific">Zobellella taiwanensis</name>
    <dbReference type="NCBI Taxonomy" id="347535"/>
    <lineage>
        <taxon>Bacteria</taxon>
        <taxon>Pseudomonadati</taxon>
        <taxon>Pseudomonadota</taxon>
        <taxon>Gammaproteobacteria</taxon>
        <taxon>Aeromonadales</taxon>
        <taxon>Aeromonadaceae</taxon>
        <taxon>Zobellella</taxon>
    </lineage>
</organism>
<dbReference type="InterPro" id="IPR025592">
    <property type="entry name" value="DUF4347"/>
</dbReference>
<dbReference type="InterPro" id="IPR029062">
    <property type="entry name" value="Class_I_gatase-like"/>
</dbReference>
<reference evidence="2 3" key="1">
    <citation type="submission" date="2018-03" db="EMBL/GenBank/DDBJ databases">
        <title>The draft genome of Zobellella taiwanensis JCM 13381.</title>
        <authorList>
            <person name="Liu L."/>
            <person name="Li L."/>
            <person name="Wang T."/>
            <person name="Zhang X."/>
            <person name="Liang L."/>
        </authorList>
    </citation>
    <scope>NUCLEOTIDE SEQUENCE [LARGE SCALE GENOMIC DNA]</scope>
    <source>
        <strain evidence="2 3">JCM 13381</strain>
    </source>
</reference>
<dbReference type="NCBIfam" id="TIGR01965">
    <property type="entry name" value="VCBS_repeat"/>
    <property type="match status" value="3"/>
</dbReference>
<comment type="caution">
    <text evidence="2">The sequence shown here is derived from an EMBL/GenBank/DDBJ whole genome shotgun (WGS) entry which is preliminary data.</text>
</comment>
<dbReference type="InterPro" id="IPR053786">
    <property type="entry name" value="LEPRxLL_CS"/>
</dbReference>
<dbReference type="Pfam" id="PF14252">
    <property type="entry name" value="DUF4347"/>
    <property type="match status" value="1"/>
</dbReference>
<gene>
    <name evidence="2" type="ORF">C7I36_16750</name>
</gene>
<keyword evidence="3" id="KW-1185">Reference proteome</keyword>
<proteinExistence type="predicted"/>